<keyword evidence="14 18" id="KW-0560">Oxidoreductase</keyword>
<dbReference type="InterPro" id="IPR001295">
    <property type="entry name" value="Dihydroorotate_DH_CS"/>
</dbReference>
<dbReference type="Proteomes" id="UP001152795">
    <property type="component" value="Unassembled WGS sequence"/>
</dbReference>
<evidence type="ECO:0000256" key="10">
    <source>
        <dbReference type="ARBA" id="ARBA00022792"/>
    </source>
</evidence>
<dbReference type="PROSITE" id="PS00911">
    <property type="entry name" value="DHODEHASE_1"/>
    <property type="match status" value="1"/>
</dbReference>
<keyword evidence="10 18" id="KW-0999">Mitochondrion inner membrane</keyword>
<keyword evidence="21" id="KW-1185">Reference proteome</keyword>
<organism evidence="20 21">
    <name type="scientific">Paramuricea clavata</name>
    <name type="common">Red gorgonian</name>
    <name type="synonym">Violescent sea-whip</name>
    <dbReference type="NCBI Taxonomy" id="317549"/>
    <lineage>
        <taxon>Eukaryota</taxon>
        <taxon>Metazoa</taxon>
        <taxon>Cnidaria</taxon>
        <taxon>Anthozoa</taxon>
        <taxon>Octocorallia</taxon>
        <taxon>Malacalcyonacea</taxon>
        <taxon>Plexauridae</taxon>
        <taxon>Paramuricea</taxon>
    </lineage>
</organism>
<keyword evidence="16" id="KW-0472">Membrane</keyword>
<reference evidence="20" key="1">
    <citation type="submission" date="2020-04" db="EMBL/GenBank/DDBJ databases">
        <authorList>
            <person name="Alioto T."/>
            <person name="Alioto T."/>
            <person name="Gomez Garrido J."/>
        </authorList>
    </citation>
    <scope>NUCLEOTIDE SEQUENCE</scope>
    <source>
        <strain evidence="20">A484AB</strain>
    </source>
</reference>
<evidence type="ECO:0000256" key="5">
    <source>
        <dbReference type="ARBA" id="ARBA00012791"/>
    </source>
</evidence>
<dbReference type="GO" id="GO:0006207">
    <property type="term" value="P:'de novo' pyrimidine nucleobase biosynthetic process"/>
    <property type="evidence" value="ECO:0007669"/>
    <property type="project" value="InterPro"/>
</dbReference>
<evidence type="ECO:0000256" key="17">
    <source>
        <dbReference type="ARBA" id="ARBA00048639"/>
    </source>
</evidence>
<comment type="function">
    <text evidence="1">Catalyzes the conversion of dihydroorotate to orotate with quinone as electron acceptor.</text>
</comment>
<evidence type="ECO:0000256" key="2">
    <source>
        <dbReference type="ARBA" id="ARBA00004434"/>
    </source>
</evidence>
<accession>A0A7D9ERD6</accession>
<comment type="catalytic activity">
    <reaction evidence="17 18">
        <text>(S)-dihydroorotate + a quinone = orotate + a quinol</text>
        <dbReference type="Rhea" id="RHEA:30187"/>
        <dbReference type="ChEBI" id="CHEBI:24646"/>
        <dbReference type="ChEBI" id="CHEBI:30839"/>
        <dbReference type="ChEBI" id="CHEBI:30864"/>
        <dbReference type="ChEBI" id="CHEBI:132124"/>
        <dbReference type="EC" id="1.3.5.2"/>
    </reaction>
</comment>
<evidence type="ECO:0000256" key="8">
    <source>
        <dbReference type="ARBA" id="ARBA00022643"/>
    </source>
</evidence>
<dbReference type="NCBIfam" id="NF003645">
    <property type="entry name" value="PRK05286.1-2"/>
    <property type="match status" value="1"/>
</dbReference>
<protein>
    <recommendedName>
        <fullName evidence="6 18">Dihydroorotate dehydrogenase (quinone), mitochondrial</fullName>
        <shortName evidence="18">DHOdehase</shortName>
        <ecNumber evidence="5 18">1.3.5.2</ecNumber>
    </recommendedName>
</protein>
<proteinExistence type="inferred from homology"/>
<dbReference type="NCBIfam" id="TIGR01036">
    <property type="entry name" value="pyrD_sub2"/>
    <property type="match status" value="1"/>
</dbReference>
<dbReference type="PANTHER" id="PTHR48109:SF4">
    <property type="entry name" value="DIHYDROOROTATE DEHYDROGENASE (QUINONE), MITOCHONDRIAL"/>
    <property type="match status" value="1"/>
</dbReference>
<feature type="domain" description="Dihydroorotate dehydrogenase catalytic" evidence="19">
    <location>
        <begin position="36"/>
        <end position="334"/>
    </location>
</feature>
<comment type="pathway">
    <text evidence="3 18">Pyrimidine metabolism; UMP biosynthesis via de novo pathway; orotate from (S)-dihydroorotate (quinone route): step 1/1.</text>
</comment>
<evidence type="ECO:0000256" key="7">
    <source>
        <dbReference type="ARBA" id="ARBA00022630"/>
    </source>
</evidence>
<dbReference type="UniPathway" id="UPA00070">
    <property type="reaction ID" value="UER00946"/>
</dbReference>
<keyword evidence="12" id="KW-0665">Pyrimidine biosynthesis</keyword>
<evidence type="ECO:0000256" key="12">
    <source>
        <dbReference type="ARBA" id="ARBA00022975"/>
    </source>
</evidence>
<dbReference type="FunFam" id="3.20.20.70:FF:000066">
    <property type="entry name" value="Dihydroorotate dehydrogenase (quinone), mitochondrial"/>
    <property type="match status" value="1"/>
</dbReference>
<dbReference type="GO" id="GO:0005743">
    <property type="term" value="C:mitochondrial inner membrane"/>
    <property type="evidence" value="ECO:0007669"/>
    <property type="project" value="UniProtKB-SubCell"/>
</dbReference>
<dbReference type="NCBIfam" id="NF003652">
    <property type="entry name" value="PRK05286.2-5"/>
    <property type="match status" value="1"/>
</dbReference>
<dbReference type="InterPro" id="IPR050074">
    <property type="entry name" value="DHO_dehydrogenase"/>
</dbReference>
<evidence type="ECO:0000256" key="11">
    <source>
        <dbReference type="ARBA" id="ARBA00022946"/>
    </source>
</evidence>
<dbReference type="Gene3D" id="3.20.20.70">
    <property type="entry name" value="Aldolase class I"/>
    <property type="match status" value="1"/>
</dbReference>
<sequence>MPAVRLVDPEQAHVLAVKLAAWGMIPRDKSVPDKILESKVFGKVFLNPVGLAAGFDKHGECMDGMFKIGFGFVEIGSITPQPQSGNDKPRVFRLTEDQAIINRYGFNSVGHDEVVKRLTSQSRTPQSSQLGVLGVNLGKNKTSTSAVQDYVEGVEKFATFADYITVNISSPNTPGLRSLQGKNELSALLKEVIKTRDNLPDNKPPILVKIAADLTQEAKEDIAAVITTPPYKVDGLIVCNTTTSRPDSLQSKHKHETGGLSGKPLRELSTRTVQDMYRLTKGELPIIGVGGIASGRDAYDKIRAGASLIQIYSAIAYEGFPIVKKIKRELTELLRKDNLTSVSDAVGLDVDER</sequence>
<dbReference type="EMBL" id="CACRXK020007887">
    <property type="protein sequence ID" value="CAB4013437.1"/>
    <property type="molecule type" value="Genomic_DNA"/>
</dbReference>
<keyword evidence="11" id="KW-0809">Transit peptide</keyword>
<dbReference type="GO" id="GO:0106430">
    <property type="term" value="F:dihydroorotate dehydrogenase (quinone) activity"/>
    <property type="evidence" value="ECO:0007669"/>
    <property type="project" value="UniProtKB-EC"/>
</dbReference>
<dbReference type="PROSITE" id="PS00912">
    <property type="entry name" value="DHODEHASE_2"/>
    <property type="match status" value="1"/>
</dbReference>
<comment type="caution">
    <text evidence="20">The sequence shown here is derived from an EMBL/GenBank/DDBJ whole genome shotgun (WGS) entry which is preliminary data.</text>
</comment>
<dbReference type="Pfam" id="PF01180">
    <property type="entry name" value="DHO_dh"/>
    <property type="match status" value="1"/>
</dbReference>
<dbReference type="InterPro" id="IPR005720">
    <property type="entry name" value="Dihydroorotate_DH_cat"/>
</dbReference>
<keyword evidence="7 18" id="KW-0285">Flavoprotein</keyword>
<dbReference type="PIRSF" id="PIRSF000164">
    <property type="entry name" value="DHO_oxidase"/>
    <property type="match status" value="1"/>
</dbReference>
<evidence type="ECO:0000256" key="4">
    <source>
        <dbReference type="ARBA" id="ARBA00005359"/>
    </source>
</evidence>
<dbReference type="EC" id="1.3.5.2" evidence="5 18"/>
<keyword evidence="15 18" id="KW-0496">Mitochondrion</keyword>
<dbReference type="SUPFAM" id="SSF51395">
    <property type="entry name" value="FMN-linked oxidoreductases"/>
    <property type="match status" value="1"/>
</dbReference>
<dbReference type="GO" id="GO:0044205">
    <property type="term" value="P:'de novo' UMP biosynthetic process"/>
    <property type="evidence" value="ECO:0007669"/>
    <property type="project" value="UniProtKB-UniPathway"/>
</dbReference>
<keyword evidence="9" id="KW-0812">Transmembrane</keyword>
<name>A0A7D9ERD6_PARCT</name>
<comment type="cofactor">
    <cofactor evidence="18">
        <name>FMN</name>
        <dbReference type="ChEBI" id="CHEBI:58210"/>
    </cofactor>
    <text evidence="18">Binds 1 FMN per subunit.</text>
</comment>
<dbReference type="InterPro" id="IPR013785">
    <property type="entry name" value="Aldolase_TIM"/>
</dbReference>
<keyword evidence="8 18" id="KW-0288">FMN</keyword>
<evidence type="ECO:0000313" key="21">
    <source>
        <dbReference type="Proteomes" id="UP001152795"/>
    </source>
</evidence>
<evidence type="ECO:0000256" key="18">
    <source>
        <dbReference type="RuleBase" id="RU361255"/>
    </source>
</evidence>
<evidence type="ECO:0000256" key="13">
    <source>
        <dbReference type="ARBA" id="ARBA00022989"/>
    </source>
</evidence>
<dbReference type="CDD" id="cd04738">
    <property type="entry name" value="DHOD_2_like"/>
    <property type="match status" value="1"/>
</dbReference>
<dbReference type="OrthoDB" id="14784at2759"/>
<keyword evidence="13" id="KW-1133">Transmembrane helix</keyword>
<dbReference type="AlphaFoldDB" id="A0A7D9ERD6"/>
<dbReference type="InterPro" id="IPR012135">
    <property type="entry name" value="Dihydroorotate_DH_1_2"/>
</dbReference>
<evidence type="ECO:0000256" key="1">
    <source>
        <dbReference type="ARBA" id="ARBA00003125"/>
    </source>
</evidence>
<dbReference type="InterPro" id="IPR005719">
    <property type="entry name" value="Dihydroorotate_DH_2"/>
</dbReference>
<evidence type="ECO:0000256" key="3">
    <source>
        <dbReference type="ARBA" id="ARBA00005161"/>
    </source>
</evidence>
<comment type="subcellular location">
    <subcellularLocation>
        <location evidence="2 18">Mitochondrion inner membrane</location>
        <topology evidence="2 18">Single-pass membrane protein</topology>
    </subcellularLocation>
</comment>
<evidence type="ECO:0000256" key="15">
    <source>
        <dbReference type="ARBA" id="ARBA00023128"/>
    </source>
</evidence>
<evidence type="ECO:0000313" key="20">
    <source>
        <dbReference type="EMBL" id="CAB4013437.1"/>
    </source>
</evidence>
<gene>
    <name evidence="20" type="ORF">PACLA_8A066028</name>
</gene>
<evidence type="ECO:0000256" key="9">
    <source>
        <dbReference type="ARBA" id="ARBA00022692"/>
    </source>
</evidence>
<evidence type="ECO:0000256" key="16">
    <source>
        <dbReference type="ARBA" id="ARBA00023136"/>
    </source>
</evidence>
<dbReference type="PANTHER" id="PTHR48109">
    <property type="entry name" value="DIHYDROOROTATE DEHYDROGENASE (QUINONE), MITOCHONDRIAL-RELATED"/>
    <property type="match status" value="1"/>
</dbReference>
<comment type="similarity">
    <text evidence="4 18">Belongs to the dihydroorotate dehydrogenase family. Type 2 subfamily.</text>
</comment>
<evidence type="ECO:0000256" key="14">
    <source>
        <dbReference type="ARBA" id="ARBA00023002"/>
    </source>
</evidence>
<evidence type="ECO:0000259" key="19">
    <source>
        <dbReference type="Pfam" id="PF01180"/>
    </source>
</evidence>
<evidence type="ECO:0000256" key="6">
    <source>
        <dbReference type="ARBA" id="ARBA00017599"/>
    </source>
</evidence>